<dbReference type="Proteomes" id="UP001221142">
    <property type="component" value="Unassembled WGS sequence"/>
</dbReference>
<evidence type="ECO:0000256" key="1">
    <source>
        <dbReference type="ARBA" id="ARBA00007447"/>
    </source>
</evidence>
<dbReference type="InterPro" id="IPR033121">
    <property type="entry name" value="PEPTIDASE_A1"/>
</dbReference>
<dbReference type="PROSITE" id="PS00141">
    <property type="entry name" value="ASP_PROTEASE"/>
    <property type="match status" value="1"/>
</dbReference>
<dbReference type="EMBL" id="JARKIF010000002">
    <property type="protein sequence ID" value="KAJ7646712.1"/>
    <property type="molecule type" value="Genomic_DNA"/>
</dbReference>
<keyword evidence="8" id="KW-1185">Reference proteome</keyword>
<dbReference type="InterPro" id="IPR001969">
    <property type="entry name" value="Aspartic_peptidase_AS"/>
</dbReference>
<keyword evidence="4" id="KW-0378">Hydrolase</keyword>
<evidence type="ECO:0000256" key="5">
    <source>
        <dbReference type="SAM" id="SignalP"/>
    </source>
</evidence>
<dbReference type="InterPro" id="IPR001461">
    <property type="entry name" value="Aspartic_peptidase_A1"/>
</dbReference>
<comment type="similarity">
    <text evidence="1 4">Belongs to the peptidase A1 family.</text>
</comment>
<dbReference type="SUPFAM" id="SSF50630">
    <property type="entry name" value="Acid proteases"/>
    <property type="match status" value="1"/>
</dbReference>
<keyword evidence="4 7" id="KW-0645">Protease</keyword>
<dbReference type="GO" id="GO:0004190">
    <property type="term" value="F:aspartic-type endopeptidase activity"/>
    <property type="evidence" value="ECO:0007669"/>
    <property type="project" value="UniProtKB-KW"/>
</dbReference>
<dbReference type="PROSITE" id="PS51767">
    <property type="entry name" value="PEPTIDASE_A1"/>
    <property type="match status" value="1"/>
</dbReference>
<keyword evidence="5" id="KW-0732">Signal</keyword>
<feature type="signal peptide" evidence="5">
    <location>
        <begin position="1"/>
        <end position="17"/>
    </location>
</feature>
<dbReference type="PRINTS" id="PR00792">
    <property type="entry name" value="PEPSIN"/>
</dbReference>
<dbReference type="CDD" id="cd05471">
    <property type="entry name" value="pepsin_like"/>
    <property type="match status" value="1"/>
</dbReference>
<dbReference type="GO" id="GO:0006508">
    <property type="term" value="P:proteolysis"/>
    <property type="evidence" value="ECO:0007669"/>
    <property type="project" value="UniProtKB-KW"/>
</dbReference>
<name>A0AAD7FW11_9AGAR</name>
<protein>
    <submittedName>
        <fullName evidence="7">Acid protease</fullName>
    </submittedName>
</protein>
<evidence type="ECO:0000256" key="4">
    <source>
        <dbReference type="RuleBase" id="RU000454"/>
    </source>
</evidence>
<dbReference type="InterPro" id="IPR034164">
    <property type="entry name" value="Pepsin-like_dom"/>
</dbReference>
<keyword evidence="2 4" id="KW-0064">Aspartyl protease</keyword>
<dbReference type="AlphaFoldDB" id="A0AAD7FW11"/>
<dbReference type="Gene3D" id="2.40.70.10">
    <property type="entry name" value="Acid Proteases"/>
    <property type="match status" value="2"/>
</dbReference>
<dbReference type="PANTHER" id="PTHR47966">
    <property type="entry name" value="BETA-SITE APP-CLEAVING ENZYME, ISOFORM A-RELATED"/>
    <property type="match status" value="1"/>
</dbReference>
<dbReference type="InterPro" id="IPR021109">
    <property type="entry name" value="Peptidase_aspartic_dom_sf"/>
</dbReference>
<feature type="chain" id="PRO_5041914713" evidence="5">
    <location>
        <begin position="18"/>
        <end position="365"/>
    </location>
</feature>
<dbReference type="Pfam" id="PF00026">
    <property type="entry name" value="Asp"/>
    <property type="match status" value="1"/>
</dbReference>
<dbReference type="PANTHER" id="PTHR47966:SF51">
    <property type="entry name" value="BETA-SITE APP-CLEAVING ENZYME, ISOFORM A-RELATED"/>
    <property type="match status" value="1"/>
</dbReference>
<evidence type="ECO:0000313" key="7">
    <source>
        <dbReference type="EMBL" id="KAJ7646712.1"/>
    </source>
</evidence>
<evidence type="ECO:0000256" key="2">
    <source>
        <dbReference type="ARBA" id="ARBA00022750"/>
    </source>
</evidence>
<feature type="active site" evidence="3">
    <location>
        <position position="78"/>
    </location>
</feature>
<proteinExistence type="inferred from homology"/>
<sequence length="365" mass="38517">MLRLFSLCLLLPAWVSAQATPQTIQLQSRVAPGATALKRRALSPANIPLADYFMGTDLQWFGNISVGTPPQTVSMVFDTGSATLEFASTLCGAPCSNQVQFDPTKSSTFVDGGHEQTLTFSTGAGVDPVVGDNWQLTLRNATETVSIGGLTVVGTEVFLVTNQTAPFAPDPFSGIQGLSPLVESFFGDLIHQGLPSVGHAEMTVGGIDHSKFNGPLTYASLPAPGVNDFWSLISPTLSVNGKTNSLLNTTTEIIFDSGTSNVLFPTDVTESIYALISPDILPHASEPGTYGIACDRIPKLPAVIAIQFTAQDGSPFELTIPSIELSTCQTLINAFDGLSLVGGSLLKHYYSVWDVGGQRIGFAAV</sequence>
<evidence type="ECO:0000313" key="8">
    <source>
        <dbReference type="Proteomes" id="UP001221142"/>
    </source>
</evidence>
<reference evidence="7" key="1">
    <citation type="submission" date="2023-03" db="EMBL/GenBank/DDBJ databases">
        <title>Massive genome expansion in bonnet fungi (Mycena s.s.) driven by repeated elements and novel gene families across ecological guilds.</title>
        <authorList>
            <consortium name="Lawrence Berkeley National Laboratory"/>
            <person name="Harder C.B."/>
            <person name="Miyauchi S."/>
            <person name="Viragh M."/>
            <person name="Kuo A."/>
            <person name="Thoen E."/>
            <person name="Andreopoulos B."/>
            <person name="Lu D."/>
            <person name="Skrede I."/>
            <person name="Drula E."/>
            <person name="Henrissat B."/>
            <person name="Morin E."/>
            <person name="Kohler A."/>
            <person name="Barry K."/>
            <person name="LaButti K."/>
            <person name="Morin E."/>
            <person name="Salamov A."/>
            <person name="Lipzen A."/>
            <person name="Mereny Z."/>
            <person name="Hegedus B."/>
            <person name="Baldrian P."/>
            <person name="Stursova M."/>
            <person name="Weitz H."/>
            <person name="Taylor A."/>
            <person name="Grigoriev I.V."/>
            <person name="Nagy L.G."/>
            <person name="Martin F."/>
            <person name="Kauserud H."/>
        </authorList>
    </citation>
    <scope>NUCLEOTIDE SEQUENCE</scope>
    <source>
        <strain evidence="7">9284</strain>
    </source>
</reference>
<gene>
    <name evidence="7" type="ORF">FB45DRAFT_891184</name>
</gene>
<feature type="domain" description="Peptidase A1" evidence="6">
    <location>
        <begin position="60"/>
        <end position="363"/>
    </location>
</feature>
<organism evidence="7 8">
    <name type="scientific">Roridomyces roridus</name>
    <dbReference type="NCBI Taxonomy" id="1738132"/>
    <lineage>
        <taxon>Eukaryota</taxon>
        <taxon>Fungi</taxon>
        <taxon>Dikarya</taxon>
        <taxon>Basidiomycota</taxon>
        <taxon>Agaricomycotina</taxon>
        <taxon>Agaricomycetes</taxon>
        <taxon>Agaricomycetidae</taxon>
        <taxon>Agaricales</taxon>
        <taxon>Marasmiineae</taxon>
        <taxon>Mycenaceae</taxon>
        <taxon>Roridomyces</taxon>
    </lineage>
</organism>
<feature type="active site" evidence="3">
    <location>
        <position position="256"/>
    </location>
</feature>
<accession>A0AAD7FW11</accession>
<evidence type="ECO:0000256" key="3">
    <source>
        <dbReference type="PIRSR" id="PIRSR601461-1"/>
    </source>
</evidence>
<comment type="caution">
    <text evidence="7">The sequence shown here is derived from an EMBL/GenBank/DDBJ whole genome shotgun (WGS) entry which is preliminary data.</text>
</comment>
<evidence type="ECO:0000259" key="6">
    <source>
        <dbReference type="PROSITE" id="PS51767"/>
    </source>
</evidence>